<evidence type="ECO:0000313" key="2">
    <source>
        <dbReference type="EMBL" id="TWW76510.1"/>
    </source>
</evidence>
<feature type="non-terminal residue" evidence="2">
    <location>
        <position position="246"/>
    </location>
</feature>
<dbReference type="AlphaFoldDB" id="A0A5C6PE96"/>
<accession>A0A5C6PE96</accession>
<dbReference type="EMBL" id="RHFK02000005">
    <property type="protein sequence ID" value="TWW76510.1"/>
    <property type="molecule type" value="Genomic_DNA"/>
</dbReference>
<name>A0A5C6PE96_9TELE</name>
<dbReference type="Proteomes" id="UP000324091">
    <property type="component" value="Chromosome 13"/>
</dbReference>
<reference evidence="2 3" key="1">
    <citation type="submission" date="2019-04" db="EMBL/GenBank/DDBJ databases">
        <title>Chromosome genome assembly for Takifugu flavidus.</title>
        <authorList>
            <person name="Xiao S."/>
        </authorList>
    </citation>
    <scope>NUCLEOTIDE SEQUENCE [LARGE SCALE GENOMIC DNA]</scope>
    <source>
        <strain evidence="2">HTHZ2018</strain>
        <tissue evidence="2">Muscle</tissue>
    </source>
</reference>
<dbReference type="PANTHER" id="PTHR31025:SF22">
    <property type="entry name" value="IP13529P"/>
    <property type="match status" value="1"/>
</dbReference>
<comment type="caution">
    <text evidence="2">The sequence shown here is derived from an EMBL/GenBank/DDBJ whole genome shotgun (WGS) entry which is preliminary data.</text>
</comment>
<sequence>MAESQTISDAIAAVLLDLPDQVLKLHSNSIPGMLLYSVSPFLSLSLPGHSLASIIHSYIIILRKLLSACTKLGRHFLGSSCFAAETFMLSIDNEIVNNYIISFTSAICLMFGSYYCFNVHYPVELRSTLEFLQRHHIRIVAHVDTLTRLNQARADLKVRQEKCTYLEEKLQKGTNNSHQSPEHGDHVRGQQSEEVATCMIELSKKEEALKLQFFQKEQQMEAWMSQRIISMQEEFHKKLLEEREEP</sequence>
<evidence type="ECO:0000256" key="1">
    <source>
        <dbReference type="SAM" id="MobiDB-lite"/>
    </source>
</evidence>
<gene>
    <name evidence="2" type="ORF">D4764_13G0011720</name>
</gene>
<feature type="region of interest" description="Disordered" evidence="1">
    <location>
        <begin position="170"/>
        <end position="190"/>
    </location>
</feature>
<evidence type="ECO:0000313" key="3">
    <source>
        <dbReference type="Proteomes" id="UP000324091"/>
    </source>
</evidence>
<keyword evidence="3" id="KW-1185">Reference proteome</keyword>
<proteinExistence type="predicted"/>
<organism evidence="2 3">
    <name type="scientific">Takifugu flavidus</name>
    <name type="common">sansaifugu</name>
    <dbReference type="NCBI Taxonomy" id="433684"/>
    <lineage>
        <taxon>Eukaryota</taxon>
        <taxon>Metazoa</taxon>
        <taxon>Chordata</taxon>
        <taxon>Craniata</taxon>
        <taxon>Vertebrata</taxon>
        <taxon>Euteleostomi</taxon>
        <taxon>Actinopterygii</taxon>
        <taxon>Neopterygii</taxon>
        <taxon>Teleostei</taxon>
        <taxon>Neoteleostei</taxon>
        <taxon>Acanthomorphata</taxon>
        <taxon>Eupercaria</taxon>
        <taxon>Tetraodontiformes</taxon>
        <taxon>Tetradontoidea</taxon>
        <taxon>Tetraodontidae</taxon>
        <taxon>Takifugu</taxon>
    </lineage>
</organism>
<protein>
    <submittedName>
        <fullName evidence="2">Uncharacterized protein</fullName>
    </submittedName>
</protein>
<dbReference type="PANTHER" id="PTHR31025">
    <property type="entry name" value="SI:CH211-196P9.1-RELATED"/>
    <property type="match status" value="1"/>
</dbReference>